<evidence type="ECO:0000259" key="1">
    <source>
        <dbReference type="Pfam" id="PF19481"/>
    </source>
</evidence>
<proteinExistence type="predicted"/>
<dbReference type="AlphaFoldDB" id="A0AA37JL48"/>
<organism evidence="2 3">
    <name type="scientific">Hungatella hathewayi</name>
    <dbReference type="NCBI Taxonomy" id="154046"/>
    <lineage>
        <taxon>Bacteria</taxon>
        <taxon>Bacillati</taxon>
        <taxon>Bacillota</taxon>
        <taxon>Clostridia</taxon>
        <taxon>Lachnospirales</taxon>
        <taxon>Lachnospiraceae</taxon>
        <taxon>Hungatella</taxon>
    </lineage>
</organism>
<dbReference type="Proteomes" id="UP001055091">
    <property type="component" value="Unassembled WGS sequence"/>
</dbReference>
<dbReference type="RefSeq" id="WP_006773562.1">
    <property type="nucleotide sequence ID" value="NZ_BQNJ01000001.1"/>
</dbReference>
<accession>A0AA37JL48</accession>
<evidence type="ECO:0000313" key="3">
    <source>
        <dbReference type="Proteomes" id="UP001055091"/>
    </source>
</evidence>
<protein>
    <recommendedName>
        <fullName evidence="1">DUF6017 domain-containing protein</fullName>
    </recommendedName>
</protein>
<evidence type="ECO:0000313" key="2">
    <source>
        <dbReference type="EMBL" id="GKH00816.1"/>
    </source>
</evidence>
<name>A0AA37JL48_9FIRM</name>
<gene>
    <name evidence="2" type="ORF">CE91St55_27970</name>
</gene>
<comment type="caution">
    <text evidence="2">The sequence shown here is derived from an EMBL/GenBank/DDBJ whole genome shotgun (WGS) entry which is preliminary data.</text>
</comment>
<feature type="domain" description="DUF6017" evidence="1">
    <location>
        <begin position="231"/>
        <end position="337"/>
    </location>
</feature>
<dbReference type="GeneID" id="93151677"/>
<dbReference type="Pfam" id="PF19481">
    <property type="entry name" value="DUF6017"/>
    <property type="match status" value="1"/>
</dbReference>
<dbReference type="EMBL" id="BQNJ01000001">
    <property type="protein sequence ID" value="GKH00816.1"/>
    <property type="molecule type" value="Genomic_DNA"/>
</dbReference>
<dbReference type="InterPro" id="IPR046059">
    <property type="entry name" value="DUF6017"/>
</dbReference>
<sequence>MEPIYQTGNPTVDRLSRIRLTGNVIPPAWYHTILRETGKPYLIAIVILSDIVYWYRAAEVRDEGSGQLLGYRKRFKADLLQRSYQQMADQFGITKRDATNAIVELEKLGVIRRVFRTLTINGQSIPNVLFIELDVDILERLTFPEDYAEEVESVKRVQKKSQKKAQGTLTIGYPQFKGDVSPKSEEGLSDWNGASISKKARSVSELGETNTEITYKDYNNEYPIYSYLKVKEEFKNQIEYEILRRDLKELEELEELVEVAVEVLVSSADTIRVNREDKPAELVKEQYRRLNMFHIQYVLTCLRETETKARNIRAVMVTALYNSVNTIGTYYGNLVKYHQKIKYKEGTE</sequence>
<reference evidence="2" key="1">
    <citation type="submission" date="2022-01" db="EMBL/GenBank/DDBJ databases">
        <title>Novel bile acid biosynthetic pathways are enriched in the microbiome of centenarians.</title>
        <authorList>
            <person name="Sato Y."/>
            <person name="Atarashi K."/>
            <person name="Plichta R.D."/>
            <person name="Arai Y."/>
            <person name="Sasajima S."/>
            <person name="Kearney M.S."/>
            <person name="Suda W."/>
            <person name="Takeshita K."/>
            <person name="Sasaki T."/>
            <person name="Okamoto S."/>
            <person name="Skelly N.A."/>
            <person name="Okamura Y."/>
            <person name="Vlamakis H."/>
            <person name="Li Y."/>
            <person name="Tanoue T."/>
            <person name="Takei H."/>
            <person name="Nittono H."/>
            <person name="Narushima S."/>
            <person name="Irie J."/>
            <person name="Itoh H."/>
            <person name="Moriya K."/>
            <person name="Sugiura Y."/>
            <person name="Suematsu M."/>
            <person name="Moritoki N."/>
            <person name="Shibata S."/>
            <person name="Littman R.D."/>
            <person name="Fischbach A.M."/>
            <person name="Uwamino Y."/>
            <person name="Inoue T."/>
            <person name="Honda A."/>
            <person name="Hattori M."/>
            <person name="Murai T."/>
            <person name="Xavier J.R."/>
            <person name="Hirose N."/>
            <person name="Honda K."/>
        </authorList>
    </citation>
    <scope>NUCLEOTIDE SEQUENCE</scope>
    <source>
        <strain evidence="2">CE91-St55</strain>
    </source>
</reference>